<keyword evidence="4" id="KW-1185">Reference proteome</keyword>
<comment type="caution">
    <text evidence="3">The sequence shown here is derived from an EMBL/GenBank/DDBJ whole genome shotgun (WGS) entry which is preliminary data.</text>
</comment>
<evidence type="ECO:0000259" key="2">
    <source>
        <dbReference type="Pfam" id="PF08327"/>
    </source>
</evidence>
<evidence type="ECO:0000313" key="3">
    <source>
        <dbReference type="EMBL" id="TWU30194.1"/>
    </source>
</evidence>
<dbReference type="OrthoDB" id="337378at2"/>
<sequence length="131" mass="14534">MPRNIVLAASFPTTADRLFDMYLDPAEHAAFTGSPVVIGHTPGSAFSAFEGMLSGKLLHVEPKHLLVQTWRSCNWPANAIDSVLTISFWPQGDGARIELVHVNVPDEDFAGASQGWEKYYWTPWREYLGAS</sequence>
<dbReference type="RefSeq" id="WP_146448186.1">
    <property type="nucleotide sequence ID" value="NZ_SJPS01000001.1"/>
</dbReference>
<comment type="similarity">
    <text evidence="1">Belongs to the AHA1 family.</text>
</comment>
<evidence type="ECO:0000313" key="4">
    <source>
        <dbReference type="Proteomes" id="UP000318437"/>
    </source>
</evidence>
<dbReference type="Proteomes" id="UP000318437">
    <property type="component" value="Unassembled WGS sequence"/>
</dbReference>
<proteinExistence type="inferred from homology"/>
<dbReference type="Pfam" id="PF08327">
    <property type="entry name" value="AHSA1"/>
    <property type="match status" value="1"/>
</dbReference>
<dbReference type="SUPFAM" id="SSF55961">
    <property type="entry name" value="Bet v1-like"/>
    <property type="match status" value="1"/>
</dbReference>
<name>A0A5C6D2W1_9BACT</name>
<gene>
    <name evidence="3" type="ORF">Pla144_09800</name>
</gene>
<dbReference type="InterPro" id="IPR023393">
    <property type="entry name" value="START-like_dom_sf"/>
</dbReference>
<accession>A0A5C6D2W1</accession>
<dbReference type="InterPro" id="IPR013538">
    <property type="entry name" value="ASHA1/2-like_C"/>
</dbReference>
<evidence type="ECO:0000256" key="1">
    <source>
        <dbReference type="ARBA" id="ARBA00006817"/>
    </source>
</evidence>
<protein>
    <recommendedName>
        <fullName evidence="2">Activator of Hsp90 ATPase homologue 1/2-like C-terminal domain-containing protein</fullName>
    </recommendedName>
</protein>
<reference evidence="3 4" key="1">
    <citation type="submission" date="2019-02" db="EMBL/GenBank/DDBJ databases">
        <title>Deep-cultivation of Planctomycetes and their phenomic and genomic characterization uncovers novel biology.</title>
        <authorList>
            <person name="Wiegand S."/>
            <person name="Jogler M."/>
            <person name="Boedeker C."/>
            <person name="Pinto D."/>
            <person name="Vollmers J."/>
            <person name="Rivas-Marin E."/>
            <person name="Kohn T."/>
            <person name="Peeters S.H."/>
            <person name="Heuer A."/>
            <person name="Rast P."/>
            <person name="Oberbeckmann S."/>
            <person name="Bunk B."/>
            <person name="Jeske O."/>
            <person name="Meyerdierks A."/>
            <person name="Storesund J.E."/>
            <person name="Kallscheuer N."/>
            <person name="Luecker S."/>
            <person name="Lage O.M."/>
            <person name="Pohl T."/>
            <person name="Merkel B.J."/>
            <person name="Hornburger P."/>
            <person name="Mueller R.-W."/>
            <person name="Bruemmer F."/>
            <person name="Labrenz M."/>
            <person name="Spormann A.M."/>
            <person name="Op Den Camp H."/>
            <person name="Overmann J."/>
            <person name="Amann R."/>
            <person name="Jetten M.S.M."/>
            <person name="Mascher T."/>
            <person name="Medema M.H."/>
            <person name="Devos D.P."/>
            <person name="Kaster A.-K."/>
            <person name="Ovreas L."/>
            <person name="Rohde M."/>
            <person name="Galperin M.Y."/>
            <person name="Jogler C."/>
        </authorList>
    </citation>
    <scope>NUCLEOTIDE SEQUENCE [LARGE SCALE GENOMIC DNA]</scope>
    <source>
        <strain evidence="3 4">Pla144</strain>
    </source>
</reference>
<dbReference type="Gene3D" id="3.30.530.20">
    <property type="match status" value="1"/>
</dbReference>
<organism evidence="3 4">
    <name type="scientific">Bythopirellula polymerisocia</name>
    <dbReference type="NCBI Taxonomy" id="2528003"/>
    <lineage>
        <taxon>Bacteria</taxon>
        <taxon>Pseudomonadati</taxon>
        <taxon>Planctomycetota</taxon>
        <taxon>Planctomycetia</taxon>
        <taxon>Pirellulales</taxon>
        <taxon>Lacipirellulaceae</taxon>
        <taxon>Bythopirellula</taxon>
    </lineage>
</organism>
<dbReference type="AlphaFoldDB" id="A0A5C6D2W1"/>
<dbReference type="EMBL" id="SJPS01000001">
    <property type="protein sequence ID" value="TWU30194.1"/>
    <property type="molecule type" value="Genomic_DNA"/>
</dbReference>
<feature type="domain" description="Activator of Hsp90 ATPase homologue 1/2-like C-terminal" evidence="2">
    <location>
        <begin position="13"/>
        <end position="122"/>
    </location>
</feature>